<evidence type="ECO:0000256" key="1">
    <source>
        <dbReference type="SAM" id="MobiDB-lite"/>
    </source>
</evidence>
<dbReference type="AlphaFoldDB" id="A0A388TH82"/>
<gene>
    <name evidence="2" type="ORF">NO2_0847</name>
</gene>
<sequence>MCSALRCEVKQAYGAEALLMGAEAIARGGTYIGAAESSQYIFQNYAFLGKPAPPRLAFSTFRLLNEVKHLTAAFSFGNFALGVLNIQDSAGYQRDNRNNLLGGKIEQVDNTVYAAAGLGNDTVGLGLRVKYLSKLYSGLNVSATGFGLDLAGFWQVGSVTFGLGLNNLAGGFLQWSTGAQEQLLPEYIPGLRWSINKQVALFADAAIIDGLTLAHGGVEYRPTESIALRLGANQYSDFEENQEIVSIGPVAGVGLNLANLYFDYAYSPSNSLQDTVTHFFTFTCRFEPTTKTKKRVAGRPASVKAEQESAEKSSSSPSANQEAEDEKVIYDLIYNLNFKK</sequence>
<evidence type="ECO:0000313" key="3">
    <source>
        <dbReference type="Proteomes" id="UP000275925"/>
    </source>
</evidence>
<evidence type="ECO:0008006" key="4">
    <source>
        <dbReference type="Google" id="ProtNLM"/>
    </source>
</evidence>
<dbReference type="EMBL" id="BGZO01000021">
    <property type="protein sequence ID" value="GBR76275.1"/>
    <property type="molecule type" value="Genomic_DNA"/>
</dbReference>
<feature type="region of interest" description="Disordered" evidence="1">
    <location>
        <begin position="293"/>
        <end position="323"/>
    </location>
</feature>
<protein>
    <recommendedName>
        <fullName evidence="4">Outer membrane protein</fullName>
    </recommendedName>
</protein>
<comment type="caution">
    <text evidence="2">The sequence shown here is derived from an EMBL/GenBank/DDBJ whole genome shotgun (WGS) entry which is preliminary data.</text>
</comment>
<evidence type="ECO:0000313" key="2">
    <source>
        <dbReference type="EMBL" id="GBR76275.1"/>
    </source>
</evidence>
<keyword evidence="3" id="KW-1185">Reference proteome</keyword>
<dbReference type="Proteomes" id="UP000275925">
    <property type="component" value="Unassembled WGS sequence"/>
</dbReference>
<proteinExistence type="predicted"/>
<organism evidence="2 3">
    <name type="scientific">Candidatus Termititenax persephonae</name>
    <dbReference type="NCBI Taxonomy" id="2218525"/>
    <lineage>
        <taxon>Bacteria</taxon>
        <taxon>Bacillati</taxon>
        <taxon>Candidatus Margulisiibacteriota</taxon>
        <taxon>Candidatus Termititenacia</taxon>
        <taxon>Candidatus Termititenacales</taxon>
        <taxon>Candidatus Termititenacaceae</taxon>
        <taxon>Candidatus Termititenax</taxon>
    </lineage>
</organism>
<reference evidence="2 3" key="1">
    <citation type="journal article" date="2019" name="ISME J.">
        <title>Genome analyses of uncultured TG2/ZB3 bacteria in 'Margulisbacteria' specifically attached to ectosymbiotic spirochetes of protists in the termite gut.</title>
        <authorList>
            <person name="Utami Y.D."/>
            <person name="Kuwahara H."/>
            <person name="Igai K."/>
            <person name="Murakami T."/>
            <person name="Sugaya K."/>
            <person name="Morikawa T."/>
            <person name="Nagura Y."/>
            <person name="Yuki M."/>
            <person name="Deevong P."/>
            <person name="Inoue T."/>
            <person name="Kihara K."/>
            <person name="Lo N."/>
            <person name="Yamada A."/>
            <person name="Ohkuma M."/>
            <person name="Hongoh Y."/>
        </authorList>
    </citation>
    <scope>NUCLEOTIDE SEQUENCE [LARGE SCALE GENOMIC DNA]</scope>
    <source>
        <strain evidence="2">NkOx7-02</strain>
    </source>
</reference>
<accession>A0A388TH82</accession>
<feature type="compositionally biased region" description="Low complexity" evidence="1">
    <location>
        <begin position="312"/>
        <end position="321"/>
    </location>
</feature>
<name>A0A388TH82_9BACT</name>